<dbReference type="InterPro" id="IPR028641">
    <property type="entry name" value="RCC2"/>
</dbReference>
<dbReference type="InterPro" id="IPR000408">
    <property type="entry name" value="Reg_chr_condens"/>
</dbReference>
<dbReference type="GO" id="GO:0031267">
    <property type="term" value="F:small GTPase binding"/>
    <property type="evidence" value="ECO:0007669"/>
    <property type="project" value="TreeGrafter"/>
</dbReference>
<dbReference type="GO" id="GO:0016020">
    <property type="term" value="C:membrane"/>
    <property type="evidence" value="ECO:0007669"/>
    <property type="project" value="TreeGrafter"/>
</dbReference>
<dbReference type="Pfam" id="PF00415">
    <property type="entry name" value="RCC1"/>
    <property type="match status" value="2"/>
</dbReference>
<dbReference type="SUPFAM" id="SSF50985">
    <property type="entry name" value="RCC1/BLIP-II"/>
    <property type="match status" value="1"/>
</dbReference>
<protein>
    <submittedName>
        <fullName evidence="2">Uncharacterized protein</fullName>
    </submittedName>
</protein>
<dbReference type="EMBL" id="JACEFF010000728">
    <property type="protein sequence ID" value="KAH9632123.1"/>
    <property type="molecule type" value="Genomic_DNA"/>
</dbReference>
<proteinExistence type="predicted"/>
<sequence>MFESEFVVANMAYDCSGAPVVKVGCGAEFSMILDCNGALHSFGLPEYGQLGHNTDGKYFVTSTKLSFHFETVPKHVAHFFEKTKEGHINIVKDVEIVDFSCGNNHTVAIDSRKRAYSWGFGGFGRLGHAEQKDESVPRMIKYFDSQSRGVRSVHCGGTYSLAVNEHGGLFLFGQTKRTGEANMYPKPVQDLSVTGNFAITQLGTGDINKSSARPKEVTRMEGLNITQVTMGYSHTLLLCDDAGEEVKAKLASMPTFNP</sequence>
<evidence type="ECO:0000313" key="2">
    <source>
        <dbReference type="EMBL" id="KAH9632123.1"/>
    </source>
</evidence>
<dbReference type="AlphaFoldDB" id="A0A922M8U4"/>
<accession>A0A922M8U4</accession>
<dbReference type="Gene3D" id="2.130.10.30">
    <property type="entry name" value="Regulator of chromosome condensation 1/beta-lactamase-inhibitor protein II"/>
    <property type="match status" value="1"/>
</dbReference>
<dbReference type="PANTHER" id="PTHR46207">
    <property type="entry name" value="PROTEIN RCC2"/>
    <property type="match status" value="1"/>
</dbReference>
<dbReference type="PROSITE" id="PS50012">
    <property type="entry name" value="RCC1_3"/>
    <property type="match status" value="3"/>
</dbReference>
<evidence type="ECO:0000256" key="1">
    <source>
        <dbReference type="PROSITE-ProRule" id="PRU00235"/>
    </source>
</evidence>
<dbReference type="PROSITE" id="PS00626">
    <property type="entry name" value="RCC1_2"/>
    <property type="match status" value="1"/>
</dbReference>
<gene>
    <name evidence="2" type="ORF">HF086_002630</name>
</gene>
<dbReference type="InterPro" id="IPR009091">
    <property type="entry name" value="RCC1/BLIP-II"/>
</dbReference>
<name>A0A922M8U4_SPOEX</name>
<evidence type="ECO:0000313" key="3">
    <source>
        <dbReference type="Proteomes" id="UP000814243"/>
    </source>
</evidence>
<comment type="caution">
    <text evidence="2">The sequence shown here is derived from an EMBL/GenBank/DDBJ whole genome shotgun (WGS) entry which is preliminary data.</text>
</comment>
<dbReference type="PANTHER" id="PTHR46207:SF1">
    <property type="entry name" value="PROTEIN RCC2"/>
    <property type="match status" value="1"/>
</dbReference>
<feature type="repeat" description="RCC1" evidence="1">
    <location>
        <begin position="37"/>
        <end position="112"/>
    </location>
</feature>
<reference evidence="2" key="1">
    <citation type="journal article" date="2021" name="G3 (Bethesda)">
        <title>Genome and transcriptome analysis of the beet armyworm Spodoptera exigua reveals targets for pest control. .</title>
        <authorList>
            <person name="Simon S."/>
            <person name="Breeschoten T."/>
            <person name="Jansen H.J."/>
            <person name="Dirks R.P."/>
            <person name="Schranz M.E."/>
            <person name="Ros V.I.D."/>
        </authorList>
    </citation>
    <scope>NUCLEOTIDE SEQUENCE</scope>
    <source>
        <strain evidence="2">TB_SE_WUR_2020</strain>
    </source>
</reference>
<dbReference type="Proteomes" id="UP000814243">
    <property type="component" value="Unassembled WGS sequence"/>
</dbReference>
<feature type="repeat" description="RCC1" evidence="1">
    <location>
        <begin position="189"/>
        <end position="241"/>
    </location>
</feature>
<organism evidence="2 3">
    <name type="scientific">Spodoptera exigua</name>
    <name type="common">Beet armyworm</name>
    <name type="synonym">Noctua fulgens</name>
    <dbReference type="NCBI Taxonomy" id="7107"/>
    <lineage>
        <taxon>Eukaryota</taxon>
        <taxon>Metazoa</taxon>
        <taxon>Ecdysozoa</taxon>
        <taxon>Arthropoda</taxon>
        <taxon>Hexapoda</taxon>
        <taxon>Insecta</taxon>
        <taxon>Pterygota</taxon>
        <taxon>Neoptera</taxon>
        <taxon>Endopterygota</taxon>
        <taxon>Lepidoptera</taxon>
        <taxon>Glossata</taxon>
        <taxon>Ditrysia</taxon>
        <taxon>Noctuoidea</taxon>
        <taxon>Noctuidae</taxon>
        <taxon>Amphipyrinae</taxon>
        <taxon>Spodoptera</taxon>
    </lineage>
</organism>
<feature type="repeat" description="RCC1" evidence="1">
    <location>
        <begin position="113"/>
        <end position="166"/>
    </location>
</feature>